<dbReference type="CDD" id="cd00009">
    <property type="entry name" value="AAA"/>
    <property type="match status" value="1"/>
</dbReference>
<organism evidence="3 4">
    <name type="scientific">Corynebacterium poyangense</name>
    <dbReference type="NCBI Taxonomy" id="2684405"/>
    <lineage>
        <taxon>Bacteria</taxon>
        <taxon>Bacillati</taxon>
        <taxon>Actinomycetota</taxon>
        <taxon>Actinomycetes</taxon>
        <taxon>Mycobacteriales</taxon>
        <taxon>Corynebacteriaceae</taxon>
        <taxon>Corynebacterium</taxon>
    </lineage>
</organism>
<dbReference type="RefSeq" id="WP_187974331.1">
    <property type="nucleotide sequence ID" value="NZ_CP046884.1"/>
</dbReference>
<dbReference type="InterPro" id="IPR001270">
    <property type="entry name" value="ClpA/B"/>
</dbReference>
<dbReference type="Pfam" id="PF10431">
    <property type="entry name" value="ClpB_D2-small"/>
    <property type="match status" value="1"/>
</dbReference>
<feature type="coiled-coil region" evidence="1">
    <location>
        <begin position="435"/>
        <end position="481"/>
    </location>
</feature>
<name>A0A7H0SR46_9CORY</name>
<dbReference type="PROSITE" id="PS51903">
    <property type="entry name" value="CLP_R"/>
    <property type="match status" value="1"/>
</dbReference>
<dbReference type="InterPro" id="IPR003593">
    <property type="entry name" value="AAA+_ATPase"/>
</dbReference>
<accession>A0A7H0SR46</accession>
<dbReference type="GO" id="GO:0034605">
    <property type="term" value="P:cellular response to heat"/>
    <property type="evidence" value="ECO:0007669"/>
    <property type="project" value="TreeGrafter"/>
</dbReference>
<dbReference type="Pfam" id="PF17871">
    <property type="entry name" value="AAA_lid_9"/>
    <property type="match status" value="1"/>
</dbReference>
<dbReference type="GO" id="GO:0005737">
    <property type="term" value="C:cytoplasm"/>
    <property type="evidence" value="ECO:0007669"/>
    <property type="project" value="TreeGrafter"/>
</dbReference>
<feature type="compositionally biased region" description="Gly residues" evidence="2">
    <location>
        <begin position="918"/>
        <end position="929"/>
    </location>
</feature>
<proteinExistence type="predicted"/>
<dbReference type="SMART" id="SM00382">
    <property type="entry name" value="AAA"/>
    <property type="match status" value="2"/>
</dbReference>
<dbReference type="InterPro" id="IPR019489">
    <property type="entry name" value="Clp_ATPase_C"/>
</dbReference>
<dbReference type="Pfam" id="PF02861">
    <property type="entry name" value="Clp_N"/>
    <property type="match status" value="1"/>
</dbReference>
<keyword evidence="1" id="KW-0175">Coiled coil</keyword>
<evidence type="ECO:0000256" key="1">
    <source>
        <dbReference type="SAM" id="Coils"/>
    </source>
</evidence>
<dbReference type="EMBL" id="CP046884">
    <property type="protein sequence ID" value="QNQ91021.1"/>
    <property type="molecule type" value="Genomic_DNA"/>
</dbReference>
<dbReference type="GO" id="GO:0016887">
    <property type="term" value="F:ATP hydrolysis activity"/>
    <property type="evidence" value="ECO:0007669"/>
    <property type="project" value="InterPro"/>
</dbReference>
<dbReference type="InterPro" id="IPR036628">
    <property type="entry name" value="Clp_N_dom_sf"/>
</dbReference>
<dbReference type="SMART" id="SM01086">
    <property type="entry name" value="ClpB_D2-small"/>
    <property type="match status" value="1"/>
</dbReference>
<gene>
    <name evidence="3" type="ORF">GP475_10570</name>
</gene>
<dbReference type="Gene3D" id="3.40.50.300">
    <property type="entry name" value="P-loop containing nucleotide triphosphate hydrolases"/>
    <property type="match status" value="2"/>
</dbReference>
<dbReference type="Gene3D" id="1.10.1780.10">
    <property type="entry name" value="Clp, N-terminal domain"/>
    <property type="match status" value="1"/>
</dbReference>
<dbReference type="PRINTS" id="PR00300">
    <property type="entry name" value="CLPPROTEASEA"/>
</dbReference>
<dbReference type="PROSITE" id="PS00870">
    <property type="entry name" value="CLPAB_1"/>
    <property type="match status" value="1"/>
</dbReference>
<evidence type="ECO:0000313" key="4">
    <source>
        <dbReference type="Proteomes" id="UP000516320"/>
    </source>
</evidence>
<dbReference type="InterPro" id="IPR001943">
    <property type="entry name" value="UVR_dom"/>
</dbReference>
<dbReference type="PANTHER" id="PTHR11638:SF18">
    <property type="entry name" value="HEAT SHOCK PROTEIN 104"/>
    <property type="match status" value="1"/>
</dbReference>
<dbReference type="FunFam" id="1.10.1780.10:FF:000001">
    <property type="entry name" value="ATP-dependent Clp protease ATP-binding subunit"/>
    <property type="match status" value="1"/>
</dbReference>
<keyword evidence="4" id="KW-1185">Reference proteome</keyword>
<evidence type="ECO:0000313" key="3">
    <source>
        <dbReference type="EMBL" id="QNQ91021.1"/>
    </source>
</evidence>
<dbReference type="KEGG" id="cpoy:GP475_10570"/>
<dbReference type="CDD" id="cd19499">
    <property type="entry name" value="RecA-like_ClpB_Hsp104-like"/>
    <property type="match status" value="1"/>
</dbReference>
<dbReference type="AlphaFoldDB" id="A0A7H0SR46"/>
<dbReference type="InterPro" id="IPR004176">
    <property type="entry name" value="Clp_R_N"/>
</dbReference>
<dbReference type="FunFam" id="1.10.8.60:FF:000011">
    <property type="entry name" value="ATP-dependent Clp protease ATP-binding subunit"/>
    <property type="match status" value="1"/>
</dbReference>
<reference evidence="3 4" key="1">
    <citation type="submission" date="2019-12" db="EMBL/GenBank/DDBJ databases">
        <title>Corynebacterium sp. nov., isolated from feces of the Anser Albifrons in China.</title>
        <authorList>
            <person name="Liu Q."/>
        </authorList>
    </citation>
    <scope>NUCLEOTIDE SEQUENCE [LARGE SCALE GENOMIC DNA]</scope>
    <source>
        <strain evidence="3 4">4H37-19</strain>
    </source>
</reference>
<dbReference type="InterPro" id="IPR041546">
    <property type="entry name" value="ClpA/ClpB_AAA_lid"/>
</dbReference>
<sequence length="929" mass="102330">MFERFTDRARRVIVLAQEEARMLNHNYIGTEHILLGLIQEGEGVAAKALESMGISLDAVRHEVEEIIGHGSQPHQGNIPFTPRAKKVLELSLREGLQMGHKYIGTEFLLLGLIREGDGVAAQVLVKLGADLPRVRQQVIQLLSGYEGNQAEQDQGGGPIGAGAGGGRGRSMGGGGAGDRSNSLVLDQFGRNLTKAAKEGKLDPVVGREKEIERVMQVLSRRTKNNPVLIGEPGVGKTAVVEGLALDIVNGKVPETLKDKQLYTLDLGSLVAGSRYRGDFEERLKKVLKEINQRGDIILFIDEIHTLVGAGAAEGAIDAASLLKPKLARGELQTIGATTLDEYRKHIEKDAALERRFQPVQVPEPSVELTIEILKGLRDRYEAHHRVSISDAALAAAANLSDRYINDRFLPDKAVDLIDEAGARMRIRRMTAPEGIRKLDEKIAEVRQEKEATIDAQDFEKAARLRDQERKLNEERAAKEKQWRSGELDDIAEIGEEEIAEVLGSWTGIPVFKLTEEESSRLLRMEEELHKRIIGQDDAVKAVSRAIRRTRAGLKDPKRPSGSFIFAGPSGVGKTELSKALAEFLFGEDDALIQIDMGEFHDRFTASRLFGAPPGYVGYEEGGQLTEKVRRKPFSVVLFDEIEKAHKEIYNTLLQVLEDGRLTDGQGRMVDFKNTVLIFTSNLGTGSISKAVGMGFSGSTETDAEARYERMKQKVHDELKKHFRPEFLNRIDDIVVFHQLTQEQIVEMVDLLVGRVRNALKAKNMDIELTAKAKNLLAKRGFDPVLGARPLRRTIQHEIEDALSEKILFNEVSAGQKILVDVDGWDGESKDTDRATFTFTPQQKRDEDGVEEGEMSIEAAEAVKNVADASDGDVPESDTASDLDLERLREEGASVSDNQGTGTYGRGSSYGEPHHGGDNHQGGGAQPQAE</sequence>
<dbReference type="InterPro" id="IPR027417">
    <property type="entry name" value="P-loop_NTPase"/>
</dbReference>
<dbReference type="InterPro" id="IPR050130">
    <property type="entry name" value="ClpA_ClpB"/>
</dbReference>
<dbReference type="Pfam" id="PF00004">
    <property type="entry name" value="AAA"/>
    <property type="match status" value="1"/>
</dbReference>
<evidence type="ECO:0000256" key="2">
    <source>
        <dbReference type="SAM" id="MobiDB-lite"/>
    </source>
</evidence>
<dbReference type="Gene3D" id="1.10.8.60">
    <property type="match status" value="2"/>
</dbReference>
<dbReference type="FunFam" id="3.40.50.300:FF:000010">
    <property type="entry name" value="Chaperone clpB 1, putative"/>
    <property type="match status" value="1"/>
</dbReference>
<dbReference type="SUPFAM" id="SSF81923">
    <property type="entry name" value="Double Clp-N motif"/>
    <property type="match status" value="1"/>
</dbReference>
<feature type="region of interest" description="Disordered" evidence="2">
    <location>
        <begin position="149"/>
        <end position="176"/>
    </location>
</feature>
<dbReference type="PROSITE" id="PS50151">
    <property type="entry name" value="UVR"/>
    <property type="match status" value="1"/>
</dbReference>
<dbReference type="InterPro" id="IPR003959">
    <property type="entry name" value="ATPase_AAA_core"/>
</dbReference>
<dbReference type="SUPFAM" id="SSF52540">
    <property type="entry name" value="P-loop containing nucleoside triphosphate hydrolases"/>
    <property type="match status" value="2"/>
</dbReference>
<protein>
    <submittedName>
        <fullName evidence="3">AAA domain-containing protein</fullName>
    </submittedName>
</protein>
<dbReference type="Pfam" id="PF07724">
    <property type="entry name" value="AAA_2"/>
    <property type="match status" value="1"/>
</dbReference>
<feature type="region of interest" description="Disordered" evidence="2">
    <location>
        <begin position="864"/>
        <end position="929"/>
    </location>
</feature>
<dbReference type="PANTHER" id="PTHR11638">
    <property type="entry name" value="ATP-DEPENDENT CLP PROTEASE"/>
    <property type="match status" value="1"/>
</dbReference>
<dbReference type="GO" id="GO:0005524">
    <property type="term" value="F:ATP binding"/>
    <property type="evidence" value="ECO:0007669"/>
    <property type="project" value="InterPro"/>
</dbReference>
<feature type="compositionally biased region" description="Acidic residues" evidence="2">
    <location>
        <begin position="869"/>
        <end position="882"/>
    </location>
</feature>
<feature type="compositionally biased region" description="Gly residues" evidence="2">
    <location>
        <begin position="154"/>
        <end position="176"/>
    </location>
</feature>
<dbReference type="InterPro" id="IPR018368">
    <property type="entry name" value="ClpA/B_CS1"/>
</dbReference>
<dbReference type="FunFam" id="3.40.50.300:FF:000025">
    <property type="entry name" value="ATP-dependent Clp protease subunit"/>
    <property type="match status" value="1"/>
</dbReference>
<dbReference type="Gene3D" id="4.10.860.10">
    <property type="entry name" value="UVR domain"/>
    <property type="match status" value="1"/>
</dbReference>
<dbReference type="Proteomes" id="UP000516320">
    <property type="component" value="Chromosome"/>
</dbReference>